<dbReference type="Proteomes" id="UP000807504">
    <property type="component" value="Unassembled WGS sequence"/>
</dbReference>
<evidence type="ECO:0000313" key="2">
    <source>
        <dbReference type="Proteomes" id="UP000807504"/>
    </source>
</evidence>
<dbReference type="Pfam" id="PF11312">
    <property type="entry name" value="Methyltransf_34"/>
    <property type="match status" value="1"/>
</dbReference>
<keyword evidence="2" id="KW-1185">Reference proteome</keyword>
<sequence>MTAFHLPPTNVLKHFDCDLQKFYCNVLAKELNVQNRRNSLKIRRALKEVVEAYKKEYGKDSSPSIRFDSPAKRCAYVLKHSPCFTSAVAGHFLQLIRSNSPLLHKCLIAGELNLCCLGGGPASDAVAVSKIISALHRPLWHQTKQSLKFKITVVDVNEDWEITARNVLDIMKGNDEFFGLEGMELKFQFCKADLTHPMETKVRDALRNADVVTMVFFLSAVNRCTDREESLRMVQKIMENMKNGAVMFFLDSAKSMNYNQMDEAAVSQGNMEQIYGPCLLRLSQIYPPKSLGHF</sequence>
<name>A0A8T0EPA9_ARGBR</name>
<gene>
    <name evidence="1" type="ORF">HNY73_016621</name>
</gene>
<reference evidence="1" key="1">
    <citation type="journal article" date="2020" name="bioRxiv">
        <title>Chromosome-level reference genome of the European wasp spider Argiope bruennichi: a resource for studies on range expansion and evolutionary adaptation.</title>
        <authorList>
            <person name="Sheffer M.M."/>
            <person name="Hoppe A."/>
            <person name="Krehenwinkel H."/>
            <person name="Uhl G."/>
            <person name="Kuss A.W."/>
            <person name="Jensen L."/>
            <person name="Jensen C."/>
            <person name="Gillespie R.G."/>
            <person name="Hoff K.J."/>
            <person name="Prost S."/>
        </authorList>
    </citation>
    <scope>NUCLEOTIDE SEQUENCE</scope>
</reference>
<proteinExistence type="predicted"/>
<organism evidence="1 2">
    <name type="scientific">Argiope bruennichi</name>
    <name type="common">Wasp spider</name>
    <name type="synonym">Aranea bruennichi</name>
    <dbReference type="NCBI Taxonomy" id="94029"/>
    <lineage>
        <taxon>Eukaryota</taxon>
        <taxon>Metazoa</taxon>
        <taxon>Ecdysozoa</taxon>
        <taxon>Arthropoda</taxon>
        <taxon>Chelicerata</taxon>
        <taxon>Arachnida</taxon>
        <taxon>Araneae</taxon>
        <taxon>Araneomorphae</taxon>
        <taxon>Entelegynae</taxon>
        <taxon>Araneoidea</taxon>
        <taxon>Araneidae</taxon>
        <taxon>Argiope</taxon>
    </lineage>
</organism>
<evidence type="ECO:0000313" key="1">
    <source>
        <dbReference type="EMBL" id="KAF8774019.1"/>
    </source>
</evidence>
<protein>
    <submittedName>
        <fullName evidence="1">25S rRNA like protein</fullName>
    </submittedName>
</protein>
<comment type="caution">
    <text evidence="1">The sequence shown here is derived from an EMBL/GenBank/DDBJ whole genome shotgun (WGS) entry which is preliminary data.</text>
</comment>
<dbReference type="InterPro" id="IPR021463">
    <property type="entry name" value="Methyltransf_34"/>
</dbReference>
<accession>A0A8T0EPA9</accession>
<dbReference type="AlphaFoldDB" id="A0A8T0EPA9"/>
<reference evidence="1" key="2">
    <citation type="submission" date="2020-06" db="EMBL/GenBank/DDBJ databases">
        <authorList>
            <person name="Sheffer M."/>
        </authorList>
    </citation>
    <scope>NUCLEOTIDE SEQUENCE</scope>
</reference>
<dbReference type="EMBL" id="JABXBU010002227">
    <property type="protein sequence ID" value="KAF8774019.1"/>
    <property type="molecule type" value="Genomic_DNA"/>
</dbReference>